<dbReference type="InterPro" id="IPR052078">
    <property type="entry name" value="Trehalose_Metab_GTase"/>
</dbReference>
<dbReference type="Gene3D" id="3.40.50.2000">
    <property type="entry name" value="Glycogen Phosphorylase B"/>
    <property type="match status" value="1"/>
</dbReference>
<sequence>MSKSDHLWLKLLTRRRPIALLNLTKDIPQLVVAGHGAIDDPDATSIYDITLDMLETKYSDIQFDVVIVRVGQILNALMSNAKVALQLSTREGL</sequence>
<keyword evidence="2" id="KW-1185">Reference proteome</keyword>
<dbReference type="STRING" id="97972.A0A2V1D3L7"/>
<dbReference type="Proteomes" id="UP000244855">
    <property type="component" value="Unassembled WGS sequence"/>
</dbReference>
<organism evidence="1 2">
    <name type="scientific">Periconia macrospinosa</name>
    <dbReference type="NCBI Taxonomy" id="97972"/>
    <lineage>
        <taxon>Eukaryota</taxon>
        <taxon>Fungi</taxon>
        <taxon>Dikarya</taxon>
        <taxon>Ascomycota</taxon>
        <taxon>Pezizomycotina</taxon>
        <taxon>Dothideomycetes</taxon>
        <taxon>Pleosporomycetidae</taxon>
        <taxon>Pleosporales</taxon>
        <taxon>Massarineae</taxon>
        <taxon>Periconiaceae</taxon>
        <taxon>Periconia</taxon>
    </lineage>
</organism>
<accession>A0A2V1D3L7</accession>
<dbReference type="EMBL" id="KZ805662">
    <property type="protein sequence ID" value="PVH92637.1"/>
    <property type="molecule type" value="Genomic_DNA"/>
</dbReference>
<proteinExistence type="predicted"/>
<name>A0A2V1D3L7_9PLEO</name>
<dbReference type="AlphaFoldDB" id="A0A2V1D3L7"/>
<evidence type="ECO:0000313" key="2">
    <source>
        <dbReference type="Proteomes" id="UP000244855"/>
    </source>
</evidence>
<dbReference type="PANTHER" id="PTHR47779">
    <property type="entry name" value="SYNTHASE (CCG-9), PUTATIVE (AFU_ORTHOLOGUE AFUA_3G12100)-RELATED"/>
    <property type="match status" value="1"/>
</dbReference>
<evidence type="ECO:0000313" key="1">
    <source>
        <dbReference type="EMBL" id="PVH92637.1"/>
    </source>
</evidence>
<keyword evidence="1" id="KW-0808">Transferase</keyword>
<reference evidence="1 2" key="1">
    <citation type="journal article" date="2018" name="Sci. Rep.">
        <title>Comparative genomics provides insights into the lifestyle and reveals functional heterogeneity of dark septate endophytic fungi.</title>
        <authorList>
            <person name="Knapp D.G."/>
            <person name="Nemeth J.B."/>
            <person name="Barry K."/>
            <person name="Hainaut M."/>
            <person name="Henrissat B."/>
            <person name="Johnson J."/>
            <person name="Kuo A."/>
            <person name="Lim J.H.P."/>
            <person name="Lipzen A."/>
            <person name="Nolan M."/>
            <person name="Ohm R.A."/>
            <person name="Tamas L."/>
            <person name="Grigoriev I.V."/>
            <person name="Spatafora J.W."/>
            <person name="Nagy L.G."/>
            <person name="Kovacs G.M."/>
        </authorList>
    </citation>
    <scope>NUCLEOTIDE SEQUENCE [LARGE SCALE GENOMIC DNA]</scope>
    <source>
        <strain evidence="1 2">DSE2036</strain>
    </source>
</reference>
<dbReference type="GO" id="GO:0016740">
    <property type="term" value="F:transferase activity"/>
    <property type="evidence" value="ECO:0007669"/>
    <property type="project" value="UniProtKB-KW"/>
</dbReference>
<protein>
    <submittedName>
        <fullName evidence="1">Glycosyltransferase family 4 protein</fullName>
    </submittedName>
</protein>
<dbReference type="PANTHER" id="PTHR47779:SF1">
    <property type="entry name" value="SYNTHASE (CCG-9), PUTATIVE (AFU_ORTHOLOGUE AFUA_3G12100)-RELATED"/>
    <property type="match status" value="1"/>
</dbReference>
<gene>
    <name evidence="1" type="ORF">DM02DRAFT_699074</name>
</gene>
<dbReference type="OrthoDB" id="937291at2759"/>